<dbReference type="EMBL" id="OZ034815">
    <property type="protein sequence ID" value="CAL1371590.1"/>
    <property type="molecule type" value="Genomic_DNA"/>
</dbReference>
<feature type="transmembrane region" description="Helical" evidence="1">
    <location>
        <begin position="6"/>
        <end position="29"/>
    </location>
</feature>
<keyword evidence="1" id="KW-0812">Transmembrane</keyword>
<evidence type="ECO:0000313" key="3">
    <source>
        <dbReference type="Proteomes" id="UP001497516"/>
    </source>
</evidence>
<gene>
    <name evidence="2" type="ORF">LTRI10_LOCUS13646</name>
</gene>
<keyword evidence="3" id="KW-1185">Reference proteome</keyword>
<reference evidence="2 3" key="1">
    <citation type="submission" date="2024-04" db="EMBL/GenBank/DDBJ databases">
        <authorList>
            <person name="Fracassetti M."/>
        </authorList>
    </citation>
    <scope>NUCLEOTIDE SEQUENCE [LARGE SCALE GENOMIC DNA]</scope>
</reference>
<organism evidence="2 3">
    <name type="scientific">Linum trigynum</name>
    <dbReference type="NCBI Taxonomy" id="586398"/>
    <lineage>
        <taxon>Eukaryota</taxon>
        <taxon>Viridiplantae</taxon>
        <taxon>Streptophyta</taxon>
        <taxon>Embryophyta</taxon>
        <taxon>Tracheophyta</taxon>
        <taxon>Spermatophyta</taxon>
        <taxon>Magnoliopsida</taxon>
        <taxon>eudicotyledons</taxon>
        <taxon>Gunneridae</taxon>
        <taxon>Pentapetalae</taxon>
        <taxon>rosids</taxon>
        <taxon>fabids</taxon>
        <taxon>Malpighiales</taxon>
        <taxon>Linaceae</taxon>
        <taxon>Linum</taxon>
    </lineage>
</organism>
<dbReference type="Proteomes" id="UP001497516">
    <property type="component" value="Chromosome 2"/>
</dbReference>
<accession>A0AAV2DDH5</accession>
<proteinExistence type="predicted"/>
<keyword evidence="1" id="KW-0472">Membrane</keyword>
<keyword evidence="1" id="KW-1133">Transmembrane helix</keyword>
<evidence type="ECO:0000313" key="2">
    <source>
        <dbReference type="EMBL" id="CAL1371590.1"/>
    </source>
</evidence>
<dbReference type="AlphaFoldDB" id="A0AAV2DDH5"/>
<evidence type="ECO:0000256" key="1">
    <source>
        <dbReference type="SAM" id="Phobius"/>
    </source>
</evidence>
<sequence length="67" mass="7042">MFALTLGGRAGVVVGLVVVGHLGVGFANINQRSMDGTRDNEIVMGGFQQRHSLGKKSGSTGRRAWSV</sequence>
<name>A0AAV2DDH5_9ROSI</name>
<protein>
    <submittedName>
        <fullName evidence="2">Uncharacterized protein</fullName>
    </submittedName>
</protein>